<dbReference type="RefSeq" id="WP_066811573.1">
    <property type="nucleotide sequence ID" value="NZ_CP012661.1"/>
</dbReference>
<protein>
    <submittedName>
        <fullName evidence="2">Uncharacterized protein</fullName>
    </submittedName>
</protein>
<evidence type="ECO:0000256" key="1">
    <source>
        <dbReference type="SAM" id="MobiDB-lite"/>
    </source>
</evidence>
<evidence type="ECO:0000313" key="3">
    <source>
        <dbReference type="Proteomes" id="UP000076128"/>
    </source>
</evidence>
<dbReference type="EMBL" id="CP012661">
    <property type="protein sequence ID" value="AMY68477.1"/>
    <property type="molecule type" value="Genomic_DNA"/>
</dbReference>
<feature type="region of interest" description="Disordered" evidence="1">
    <location>
        <begin position="1"/>
        <end position="26"/>
    </location>
</feature>
<accession>A0A159Z0Y0</accession>
<organism evidence="2 3">
    <name type="scientific">Frigidibacter mobilis</name>
    <dbReference type="NCBI Taxonomy" id="1335048"/>
    <lineage>
        <taxon>Bacteria</taxon>
        <taxon>Pseudomonadati</taxon>
        <taxon>Pseudomonadota</taxon>
        <taxon>Alphaproteobacteria</taxon>
        <taxon>Rhodobacterales</taxon>
        <taxon>Paracoccaceae</taxon>
        <taxon>Frigidibacter</taxon>
    </lineage>
</organism>
<dbReference type="Proteomes" id="UP000076128">
    <property type="component" value="Chromosome"/>
</dbReference>
<dbReference type="KEGG" id="daa:AKL17_1221"/>
<keyword evidence="3" id="KW-1185">Reference proteome</keyword>
<proteinExistence type="predicted"/>
<dbReference type="STRING" id="1335048.AKL17_1221"/>
<reference evidence="2 3" key="1">
    <citation type="submission" date="2015-09" db="EMBL/GenBank/DDBJ databases">
        <title>Complete genome sequence of Defluviimonas alba cai42t isolated from an oilfield in Xinjiang.</title>
        <authorList>
            <person name="Geng S."/>
            <person name="Pan X."/>
            <person name="Wu X."/>
        </authorList>
    </citation>
    <scope>NUCLEOTIDE SEQUENCE [LARGE SCALE GENOMIC DNA]</scope>
    <source>
        <strain evidence="3">cai42</strain>
    </source>
</reference>
<sequence>MVHKPQLINGFDDAPEAAGAGQHELPGFAPVPRLQIVTIEEAMRLRDRALRLPARRDDAFKRAAVEKDAGAQGRLDL</sequence>
<dbReference type="AlphaFoldDB" id="A0A159Z0Y0"/>
<gene>
    <name evidence="2" type="ORF">AKL17_1221</name>
</gene>
<evidence type="ECO:0000313" key="2">
    <source>
        <dbReference type="EMBL" id="AMY68477.1"/>
    </source>
</evidence>
<name>A0A159Z0Y0_9RHOB</name>